<dbReference type="AlphaFoldDB" id="A0A7I4YM55"/>
<protein>
    <submittedName>
        <fullName evidence="3">Uncharacterized protein</fullName>
    </submittedName>
</protein>
<sequence>MEKMVLGKFSVLASAERNPKFRAKATNEDHGRSKTKITMPLVTLKNMGGGRGGLGTSYDIVMTVGPRQTNRGTAASLVGQILHESSERKECFARRPSSEDDLQDLARGRDE</sequence>
<evidence type="ECO:0000256" key="1">
    <source>
        <dbReference type="SAM" id="MobiDB-lite"/>
    </source>
</evidence>
<reference evidence="3" key="1">
    <citation type="submission" date="2020-12" db="UniProtKB">
        <authorList>
            <consortium name="WormBaseParasite"/>
        </authorList>
    </citation>
    <scope>IDENTIFICATION</scope>
    <source>
        <strain evidence="3">MHco3</strain>
    </source>
</reference>
<keyword evidence="2" id="KW-1185">Reference proteome</keyword>
<accession>A0A7I4YM55</accession>
<evidence type="ECO:0000313" key="3">
    <source>
        <dbReference type="WBParaSite" id="HCON_00119140-00001"/>
    </source>
</evidence>
<name>A0A7I4YM55_HAECO</name>
<organism evidence="2 3">
    <name type="scientific">Haemonchus contortus</name>
    <name type="common">Barber pole worm</name>
    <dbReference type="NCBI Taxonomy" id="6289"/>
    <lineage>
        <taxon>Eukaryota</taxon>
        <taxon>Metazoa</taxon>
        <taxon>Ecdysozoa</taxon>
        <taxon>Nematoda</taxon>
        <taxon>Chromadorea</taxon>
        <taxon>Rhabditida</taxon>
        <taxon>Rhabditina</taxon>
        <taxon>Rhabditomorpha</taxon>
        <taxon>Strongyloidea</taxon>
        <taxon>Trichostrongylidae</taxon>
        <taxon>Haemonchus</taxon>
    </lineage>
</organism>
<dbReference type="WBParaSite" id="HCON_00119140-00001">
    <property type="protein sequence ID" value="HCON_00119140-00001"/>
    <property type="gene ID" value="HCON_00119140"/>
</dbReference>
<proteinExistence type="predicted"/>
<dbReference type="Proteomes" id="UP000025227">
    <property type="component" value="Unplaced"/>
</dbReference>
<evidence type="ECO:0000313" key="2">
    <source>
        <dbReference type="Proteomes" id="UP000025227"/>
    </source>
</evidence>
<feature type="region of interest" description="Disordered" evidence="1">
    <location>
        <begin position="86"/>
        <end position="111"/>
    </location>
</feature>